<sequence>MESTKIMSSFLVLVMILSICFASADAQLRCLPPGWGCGSGSLLPCCSFRCVGGNPMNTWGGTCL</sequence>
<accession>A0AAD4TBZ8</accession>
<keyword evidence="1" id="KW-0732">Signal</keyword>
<feature type="signal peptide" evidence="1">
    <location>
        <begin position="1"/>
        <end position="26"/>
    </location>
</feature>
<feature type="chain" id="PRO_5042098431" evidence="1">
    <location>
        <begin position="27"/>
        <end position="64"/>
    </location>
</feature>
<keyword evidence="3" id="KW-1185">Reference proteome</keyword>
<dbReference type="AlphaFoldDB" id="A0AAD4TBZ8"/>
<comment type="caution">
    <text evidence="2">The sequence shown here is derived from an EMBL/GenBank/DDBJ whole genome shotgun (WGS) entry which is preliminary data.</text>
</comment>
<evidence type="ECO:0000313" key="2">
    <source>
        <dbReference type="EMBL" id="KAI3948945.1"/>
    </source>
</evidence>
<dbReference type="Proteomes" id="UP001202328">
    <property type="component" value="Unassembled WGS sequence"/>
</dbReference>
<protein>
    <submittedName>
        <fullName evidence="2">Uncharacterized protein</fullName>
    </submittedName>
</protein>
<reference evidence="2" key="1">
    <citation type="submission" date="2022-04" db="EMBL/GenBank/DDBJ databases">
        <title>A functionally conserved STORR gene fusion in Papaver species that diverged 16.8 million years ago.</title>
        <authorList>
            <person name="Catania T."/>
        </authorList>
    </citation>
    <scope>NUCLEOTIDE SEQUENCE</scope>
    <source>
        <strain evidence="2">S-188037</strain>
    </source>
</reference>
<organism evidence="2 3">
    <name type="scientific">Papaver atlanticum</name>
    <dbReference type="NCBI Taxonomy" id="357466"/>
    <lineage>
        <taxon>Eukaryota</taxon>
        <taxon>Viridiplantae</taxon>
        <taxon>Streptophyta</taxon>
        <taxon>Embryophyta</taxon>
        <taxon>Tracheophyta</taxon>
        <taxon>Spermatophyta</taxon>
        <taxon>Magnoliopsida</taxon>
        <taxon>Ranunculales</taxon>
        <taxon>Papaveraceae</taxon>
        <taxon>Papaveroideae</taxon>
        <taxon>Papaver</taxon>
    </lineage>
</organism>
<evidence type="ECO:0000313" key="3">
    <source>
        <dbReference type="Proteomes" id="UP001202328"/>
    </source>
</evidence>
<name>A0AAD4TBZ8_9MAGN</name>
<dbReference type="EMBL" id="JAJJMB010003208">
    <property type="protein sequence ID" value="KAI3948945.1"/>
    <property type="molecule type" value="Genomic_DNA"/>
</dbReference>
<gene>
    <name evidence="2" type="ORF">MKW98_021551</name>
</gene>
<proteinExistence type="predicted"/>
<evidence type="ECO:0000256" key="1">
    <source>
        <dbReference type="SAM" id="SignalP"/>
    </source>
</evidence>